<dbReference type="Proteomes" id="UP000054477">
    <property type="component" value="Unassembled WGS sequence"/>
</dbReference>
<sequence length="83" mass="9382">MSMGHERFEGLANEHLQPSTYVTKVAKSLTIGVVVNFDQQHGTRDRANCTAIIQTQRTAQPIPSCDVRETRRTECWLIVIRGI</sequence>
<dbReference type="EMBL" id="KN839031">
    <property type="protein sequence ID" value="KIJ91265.1"/>
    <property type="molecule type" value="Genomic_DNA"/>
</dbReference>
<proteinExistence type="predicted"/>
<dbReference type="HOGENOM" id="CLU_2542932_0_0_1"/>
<evidence type="ECO:0000313" key="2">
    <source>
        <dbReference type="Proteomes" id="UP000054477"/>
    </source>
</evidence>
<organism evidence="1 2">
    <name type="scientific">Laccaria amethystina LaAM-08-1</name>
    <dbReference type="NCBI Taxonomy" id="1095629"/>
    <lineage>
        <taxon>Eukaryota</taxon>
        <taxon>Fungi</taxon>
        <taxon>Dikarya</taxon>
        <taxon>Basidiomycota</taxon>
        <taxon>Agaricomycotina</taxon>
        <taxon>Agaricomycetes</taxon>
        <taxon>Agaricomycetidae</taxon>
        <taxon>Agaricales</taxon>
        <taxon>Agaricineae</taxon>
        <taxon>Hydnangiaceae</taxon>
        <taxon>Laccaria</taxon>
    </lineage>
</organism>
<protein>
    <submittedName>
        <fullName evidence="1">Uncharacterized protein</fullName>
    </submittedName>
</protein>
<name>A0A0C9WMN3_9AGAR</name>
<keyword evidence="2" id="KW-1185">Reference proteome</keyword>
<accession>A0A0C9WMN3</accession>
<reference evidence="1 2" key="1">
    <citation type="submission" date="2014-04" db="EMBL/GenBank/DDBJ databases">
        <authorList>
            <consortium name="DOE Joint Genome Institute"/>
            <person name="Kuo A."/>
            <person name="Kohler A."/>
            <person name="Nagy L.G."/>
            <person name="Floudas D."/>
            <person name="Copeland A."/>
            <person name="Barry K.W."/>
            <person name="Cichocki N."/>
            <person name="Veneault-Fourrey C."/>
            <person name="LaButti K."/>
            <person name="Lindquist E.A."/>
            <person name="Lipzen A."/>
            <person name="Lundell T."/>
            <person name="Morin E."/>
            <person name="Murat C."/>
            <person name="Sun H."/>
            <person name="Tunlid A."/>
            <person name="Henrissat B."/>
            <person name="Grigoriev I.V."/>
            <person name="Hibbett D.S."/>
            <person name="Martin F."/>
            <person name="Nordberg H.P."/>
            <person name="Cantor M.N."/>
            <person name="Hua S.X."/>
        </authorList>
    </citation>
    <scope>NUCLEOTIDE SEQUENCE [LARGE SCALE GENOMIC DNA]</scope>
    <source>
        <strain evidence="1 2">LaAM-08-1</strain>
    </source>
</reference>
<reference evidence="2" key="2">
    <citation type="submission" date="2015-01" db="EMBL/GenBank/DDBJ databases">
        <title>Evolutionary Origins and Diversification of the Mycorrhizal Mutualists.</title>
        <authorList>
            <consortium name="DOE Joint Genome Institute"/>
            <consortium name="Mycorrhizal Genomics Consortium"/>
            <person name="Kohler A."/>
            <person name="Kuo A."/>
            <person name="Nagy L.G."/>
            <person name="Floudas D."/>
            <person name="Copeland A."/>
            <person name="Barry K.W."/>
            <person name="Cichocki N."/>
            <person name="Veneault-Fourrey C."/>
            <person name="LaButti K."/>
            <person name="Lindquist E.A."/>
            <person name="Lipzen A."/>
            <person name="Lundell T."/>
            <person name="Morin E."/>
            <person name="Murat C."/>
            <person name="Riley R."/>
            <person name="Ohm R."/>
            <person name="Sun H."/>
            <person name="Tunlid A."/>
            <person name="Henrissat B."/>
            <person name="Grigoriev I.V."/>
            <person name="Hibbett D.S."/>
            <person name="Martin F."/>
        </authorList>
    </citation>
    <scope>NUCLEOTIDE SEQUENCE [LARGE SCALE GENOMIC DNA]</scope>
    <source>
        <strain evidence="2">LaAM-08-1</strain>
    </source>
</reference>
<dbReference type="AlphaFoldDB" id="A0A0C9WMN3"/>
<evidence type="ECO:0000313" key="1">
    <source>
        <dbReference type="EMBL" id="KIJ91265.1"/>
    </source>
</evidence>
<gene>
    <name evidence="1" type="ORF">K443DRAFT_686172</name>
</gene>